<keyword evidence="3" id="KW-1185">Reference proteome</keyword>
<gene>
    <name evidence="2" type="ORF">P2L57_32375</name>
</gene>
<evidence type="ECO:0000313" key="2">
    <source>
        <dbReference type="EMBL" id="MDF2260242.1"/>
    </source>
</evidence>
<feature type="region of interest" description="Disordered" evidence="1">
    <location>
        <begin position="306"/>
        <end position="355"/>
    </location>
</feature>
<feature type="compositionally biased region" description="Low complexity" evidence="1">
    <location>
        <begin position="319"/>
        <end position="334"/>
    </location>
</feature>
<dbReference type="EMBL" id="JARHTQ010000031">
    <property type="protein sequence ID" value="MDF2260242.1"/>
    <property type="molecule type" value="Genomic_DNA"/>
</dbReference>
<dbReference type="Proteomes" id="UP001220022">
    <property type="component" value="Unassembled WGS sequence"/>
</dbReference>
<evidence type="ECO:0000313" key="3">
    <source>
        <dbReference type="Proteomes" id="UP001220022"/>
    </source>
</evidence>
<dbReference type="RefSeq" id="WP_275820716.1">
    <property type="nucleotide sequence ID" value="NZ_BAAANM010000036.1"/>
</dbReference>
<evidence type="ECO:0000256" key="1">
    <source>
        <dbReference type="SAM" id="MobiDB-lite"/>
    </source>
</evidence>
<accession>A0ABT5Z8T9</accession>
<name>A0ABT5Z8T9_9ACTN</name>
<reference evidence="2 3" key="1">
    <citation type="submission" date="2023-03" db="EMBL/GenBank/DDBJ databases">
        <title>Draft genome sequence of type strain Streptomyces ferralitis JCM 14344.</title>
        <authorList>
            <person name="Klaysubun C."/>
            <person name="Duangmal K."/>
        </authorList>
    </citation>
    <scope>NUCLEOTIDE SEQUENCE [LARGE SCALE GENOMIC DNA]</scope>
    <source>
        <strain evidence="2 3">JCM 14344</strain>
    </source>
</reference>
<proteinExistence type="predicted"/>
<sequence length="355" mass="37137">MAAANLDLLEGQFSDGCGQVHRDGAEADADRSVRLLDMVDGEPGDRRGPLGIEEQQRAGKAVFGLESVVVQQATGGVPAGFDVHRLGGAVPSDGREAEIAGYLLGEGPSHEVACLQAKTDVVAGHPALKVGLSTGCKGQVLAREPVQEIDGRPQMLPRDLELVVSDVLAAAATAKPSQEVPSRVPVRDFPSLGRRMGGDEVLHMPFEADHLLVPFRQCAGSDEDAADVFDDLAFRELVQGLVGEGSAAGAEIGQDGGDDALESQRIAVPARSVLARASWRACSFGAMEPVSSARSSWSRCLRVQRGQGPEARSRSACPQVGQGRQSSGSGAVQGPQVGASAVPEWMPRSRPQTVQ</sequence>
<protein>
    <submittedName>
        <fullName evidence="2">Uncharacterized protein</fullName>
    </submittedName>
</protein>
<organism evidence="2 3">
    <name type="scientific">Streptantibioticus ferralitis</name>
    <dbReference type="NCBI Taxonomy" id="236510"/>
    <lineage>
        <taxon>Bacteria</taxon>
        <taxon>Bacillati</taxon>
        <taxon>Actinomycetota</taxon>
        <taxon>Actinomycetes</taxon>
        <taxon>Kitasatosporales</taxon>
        <taxon>Streptomycetaceae</taxon>
        <taxon>Streptantibioticus</taxon>
    </lineage>
</organism>
<comment type="caution">
    <text evidence="2">The sequence shown here is derived from an EMBL/GenBank/DDBJ whole genome shotgun (WGS) entry which is preliminary data.</text>
</comment>